<accession>A0A6J7ZY41</accession>
<gene>
    <name evidence="1" type="ORF">MCOR_1143</name>
</gene>
<dbReference type="EMBL" id="CACVKT020000204">
    <property type="protein sequence ID" value="CAC5357487.1"/>
    <property type="molecule type" value="Genomic_DNA"/>
</dbReference>
<reference evidence="1 2" key="1">
    <citation type="submission" date="2020-06" db="EMBL/GenBank/DDBJ databases">
        <authorList>
            <person name="Li R."/>
            <person name="Bekaert M."/>
        </authorList>
    </citation>
    <scope>NUCLEOTIDE SEQUENCE [LARGE SCALE GENOMIC DNA]</scope>
    <source>
        <strain evidence="2">wild</strain>
    </source>
</reference>
<name>A0A6J7ZY41_MYTCO</name>
<protein>
    <submittedName>
        <fullName evidence="1">Uncharacterized protein</fullName>
    </submittedName>
</protein>
<organism evidence="1 2">
    <name type="scientific">Mytilus coruscus</name>
    <name type="common">Sea mussel</name>
    <dbReference type="NCBI Taxonomy" id="42192"/>
    <lineage>
        <taxon>Eukaryota</taxon>
        <taxon>Metazoa</taxon>
        <taxon>Spiralia</taxon>
        <taxon>Lophotrochozoa</taxon>
        <taxon>Mollusca</taxon>
        <taxon>Bivalvia</taxon>
        <taxon>Autobranchia</taxon>
        <taxon>Pteriomorphia</taxon>
        <taxon>Mytilida</taxon>
        <taxon>Mytiloidea</taxon>
        <taxon>Mytilidae</taxon>
        <taxon>Mytilinae</taxon>
        <taxon>Mytilus</taxon>
    </lineage>
</organism>
<sequence length="185" mass="21544">MSLVSPWSIQCHLKYQSMLFEQTPTSVIIFMMSDIVCNGNIVMKEITLNFKEQLWELKIRGRIVVLEDLDITNTFYCTTSNLHEIFEIVHKIKICTEIDTEHKTKVPIHIIWERIAERGDENTQNFKMRSKTCKQVVGWSYTGDSCHTCINNLNAFKNEETDLIDLNKVDEDDLKKILKQVFPGA</sequence>
<proteinExistence type="predicted"/>
<dbReference type="OrthoDB" id="6129029at2759"/>
<evidence type="ECO:0000313" key="2">
    <source>
        <dbReference type="Proteomes" id="UP000507470"/>
    </source>
</evidence>
<evidence type="ECO:0000313" key="1">
    <source>
        <dbReference type="EMBL" id="CAC5357487.1"/>
    </source>
</evidence>
<keyword evidence="2" id="KW-1185">Reference proteome</keyword>
<dbReference type="AlphaFoldDB" id="A0A6J7ZY41"/>
<dbReference type="Proteomes" id="UP000507470">
    <property type="component" value="Unassembled WGS sequence"/>
</dbReference>